<comment type="pathway">
    <text evidence="2 9">Amino-acid biosynthesis; L-tryptophan biosynthesis; L-tryptophan from chorismate: step 4/5.</text>
</comment>
<name>A0AAW7ZGU2_9FIRM</name>
<dbReference type="Pfam" id="PF00218">
    <property type="entry name" value="IGPS"/>
    <property type="match status" value="1"/>
</dbReference>
<dbReference type="PROSITE" id="PS00614">
    <property type="entry name" value="IGPS"/>
    <property type="match status" value="1"/>
</dbReference>
<dbReference type="CDD" id="cd00331">
    <property type="entry name" value="IGPS"/>
    <property type="match status" value="1"/>
</dbReference>
<keyword evidence="12" id="KW-1185">Reference proteome</keyword>
<comment type="similarity">
    <text evidence="3 9">Belongs to the TrpC family.</text>
</comment>
<comment type="catalytic activity">
    <reaction evidence="1 9">
        <text>1-(2-carboxyphenylamino)-1-deoxy-D-ribulose 5-phosphate + H(+) = (1S,2R)-1-C-(indol-3-yl)glycerol 3-phosphate + CO2 + H2O</text>
        <dbReference type="Rhea" id="RHEA:23476"/>
        <dbReference type="ChEBI" id="CHEBI:15377"/>
        <dbReference type="ChEBI" id="CHEBI:15378"/>
        <dbReference type="ChEBI" id="CHEBI:16526"/>
        <dbReference type="ChEBI" id="CHEBI:58613"/>
        <dbReference type="ChEBI" id="CHEBI:58866"/>
        <dbReference type="EC" id="4.1.1.48"/>
    </reaction>
</comment>
<keyword evidence="4 9" id="KW-0028">Amino-acid biosynthesis</keyword>
<dbReference type="Gene3D" id="3.20.20.70">
    <property type="entry name" value="Aldolase class I"/>
    <property type="match status" value="1"/>
</dbReference>
<dbReference type="SUPFAM" id="SSF51366">
    <property type="entry name" value="Ribulose-phoshate binding barrel"/>
    <property type="match status" value="1"/>
</dbReference>
<dbReference type="RefSeq" id="WP_304544476.1">
    <property type="nucleotide sequence ID" value="NZ_JARPTC010000021.1"/>
</dbReference>
<dbReference type="FunFam" id="3.20.20.70:FF:000024">
    <property type="entry name" value="Indole-3-glycerol phosphate synthase"/>
    <property type="match status" value="1"/>
</dbReference>
<dbReference type="EC" id="4.1.1.48" evidence="9"/>
<dbReference type="GO" id="GO:0000162">
    <property type="term" value="P:L-tryptophan biosynthetic process"/>
    <property type="evidence" value="ECO:0007669"/>
    <property type="project" value="UniProtKB-UniRule"/>
</dbReference>
<dbReference type="InterPro" id="IPR045186">
    <property type="entry name" value="Indole-3-glycerol_P_synth"/>
</dbReference>
<evidence type="ECO:0000256" key="5">
    <source>
        <dbReference type="ARBA" id="ARBA00022793"/>
    </source>
</evidence>
<dbReference type="NCBIfam" id="NF001377">
    <property type="entry name" value="PRK00278.2-4"/>
    <property type="match status" value="1"/>
</dbReference>
<evidence type="ECO:0000256" key="4">
    <source>
        <dbReference type="ARBA" id="ARBA00022605"/>
    </source>
</evidence>
<keyword evidence="6 9" id="KW-0822">Tryptophan biosynthesis</keyword>
<evidence type="ECO:0000256" key="9">
    <source>
        <dbReference type="HAMAP-Rule" id="MF_00134"/>
    </source>
</evidence>
<proteinExistence type="inferred from homology"/>
<evidence type="ECO:0000256" key="3">
    <source>
        <dbReference type="ARBA" id="ARBA00008737"/>
    </source>
</evidence>
<protein>
    <recommendedName>
        <fullName evidence="9">Indole-3-glycerol phosphate synthase</fullName>
        <shortName evidence="9">IGPS</shortName>
        <ecNumber evidence="9">4.1.1.48</ecNumber>
    </recommendedName>
</protein>
<dbReference type="InterPro" id="IPR011060">
    <property type="entry name" value="RibuloseP-bd_barrel"/>
</dbReference>
<dbReference type="InterPro" id="IPR013798">
    <property type="entry name" value="Indole-3-glycerol_P_synth_dom"/>
</dbReference>
<evidence type="ECO:0000313" key="12">
    <source>
        <dbReference type="Proteomes" id="UP001172911"/>
    </source>
</evidence>
<evidence type="ECO:0000313" key="11">
    <source>
        <dbReference type="EMBL" id="MDO7788497.1"/>
    </source>
</evidence>
<keyword evidence="5 9" id="KW-0210">Decarboxylase</keyword>
<evidence type="ECO:0000256" key="8">
    <source>
        <dbReference type="ARBA" id="ARBA00023239"/>
    </source>
</evidence>
<gene>
    <name evidence="9 11" type="primary">trpC</name>
    <name evidence="11" type="ORF">P6N53_14810</name>
</gene>
<dbReference type="GO" id="GO:0004640">
    <property type="term" value="F:phosphoribosylanthranilate isomerase activity"/>
    <property type="evidence" value="ECO:0007669"/>
    <property type="project" value="TreeGrafter"/>
</dbReference>
<dbReference type="PANTHER" id="PTHR22854">
    <property type="entry name" value="TRYPTOPHAN BIOSYNTHESIS PROTEIN"/>
    <property type="match status" value="1"/>
</dbReference>
<dbReference type="GO" id="GO:0004425">
    <property type="term" value="F:indole-3-glycerol-phosphate synthase activity"/>
    <property type="evidence" value="ECO:0007669"/>
    <property type="project" value="UniProtKB-UniRule"/>
</dbReference>
<keyword evidence="7 9" id="KW-0057">Aromatic amino acid biosynthesis</keyword>
<reference evidence="11" key="2">
    <citation type="submission" date="2023-03" db="EMBL/GenBank/DDBJ databases">
        <authorList>
            <person name="Zhang Z."/>
        </authorList>
    </citation>
    <scope>NUCLEOTIDE SEQUENCE</scope>
    <source>
        <strain evidence="11">DSA</strain>
    </source>
</reference>
<sequence>MILDRIVEHKRQEVSELLSKIKIDDMVNKIGKLPPGRDFRGAISRPGQVGLIAEIKKSSPSKGLLCKDFDHRYLAKIYQNNGASAVSVLTDERFFEGRLEYLSEVHEEIGLPLLRKDFIIDPIQLYQSRIIGADAVLLIVAILSDDELADMLQIAGEIGLQALVEVHTAKELERALAAGANIIGINNRNLHTFDTDLAITSYLMGRYDLSGITVVSESGISNKRHMEFLKNIGVNAALVGEALVRAEDTGERVKELVQGGGSCG</sequence>
<organism evidence="11 12">
    <name type="scientific">Desulforamulus aquiferis</name>
    <dbReference type="NCBI Taxonomy" id="1397668"/>
    <lineage>
        <taxon>Bacteria</taxon>
        <taxon>Bacillati</taxon>
        <taxon>Bacillota</taxon>
        <taxon>Clostridia</taxon>
        <taxon>Eubacteriales</taxon>
        <taxon>Peptococcaceae</taxon>
        <taxon>Desulforamulus</taxon>
    </lineage>
</organism>
<accession>A0AAW7ZGU2</accession>
<evidence type="ECO:0000256" key="1">
    <source>
        <dbReference type="ARBA" id="ARBA00001633"/>
    </source>
</evidence>
<dbReference type="InterPro" id="IPR001468">
    <property type="entry name" value="Indole-3-GlycerolPSynthase_CS"/>
</dbReference>
<dbReference type="AlphaFoldDB" id="A0AAW7ZGU2"/>
<feature type="domain" description="Indole-3-glycerol phosphate synthase" evidence="10">
    <location>
        <begin position="3"/>
        <end position="256"/>
    </location>
</feature>
<evidence type="ECO:0000256" key="7">
    <source>
        <dbReference type="ARBA" id="ARBA00023141"/>
    </source>
</evidence>
<evidence type="ECO:0000256" key="2">
    <source>
        <dbReference type="ARBA" id="ARBA00004696"/>
    </source>
</evidence>
<dbReference type="Proteomes" id="UP001172911">
    <property type="component" value="Unassembled WGS sequence"/>
</dbReference>
<evidence type="ECO:0000259" key="10">
    <source>
        <dbReference type="Pfam" id="PF00218"/>
    </source>
</evidence>
<reference evidence="11" key="1">
    <citation type="journal article" date="2023" name="J. Hazard. Mater.">
        <title>Anaerobic biodegradation of pyrene and benzo[a]pyrene by a new sulfate-reducing Desulforamulus aquiferis strain DSA.</title>
        <authorList>
            <person name="Zhang Z."/>
            <person name="Sun J."/>
            <person name="Gong X."/>
            <person name="Wang C."/>
            <person name="Wang H."/>
        </authorList>
    </citation>
    <scope>NUCLEOTIDE SEQUENCE</scope>
    <source>
        <strain evidence="11">DSA</strain>
    </source>
</reference>
<comment type="caution">
    <text evidence="11">The sequence shown here is derived from an EMBL/GenBank/DDBJ whole genome shotgun (WGS) entry which is preliminary data.</text>
</comment>
<keyword evidence="8 9" id="KW-0456">Lyase</keyword>
<dbReference type="InterPro" id="IPR013785">
    <property type="entry name" value="Aldolase_TIM"/>
</dbReference>
<dbReference type="HAMAP" id="MF_00134_B">
    <property type="entry name" value="IGPS_B"/>
    <property type="match status" value="1"/>
</dbReference>
<evidence type="ECO:0000256" key="6">
    <source>
        <dbReference type="ARBA" id="ARBA00022822"/>
    </source>
</evidence>
<dbReference type="PANTHER" id="PTHR22854:SF2">
    <property type="entry name" value="INDOLE-3-GLYCEROL-PHOSPHATE SYNTHASE"/>
    <property type="match status" value="1"/>
</dbReference>
<dbReference type="EMBL" id="JARPTC010000021">
    <property type="protein sequence ID" value="MDO7788497.1"/>
    <property type="molecule type" value="Genomic_DNA"/>
</dbReference>